<evidence type="ECO:0000259" key="2">
    <source>
        <dbReference type="Pfam" id="PF23635"/>
    </source>
</evidence>
<proteinExistence type="predicted"/>
<feature type="transmembrane region" description="Helical" evidence="1">
    <location>
        <begin position="230"/>
        <end position="252"/>
    </location>
</feature>
<evidence type="ECO:0000256" key="1">
    <source>
        <dbReference type="SAM" id="Phobius"/>
    </source>
</evidence>
<keyword evidence="1" id="KW-0812">Transmembrane</keyword>
<evidence type="ECO:0000313" key="3">
    <source>
        <dbReference type="EMBL" id="AWA44721.1"/>
    </source>
</evidence>
<sequence>MWASVYSSETGVWTTSSSIQLDVYIEGRPSLLAGDALYFSAQQGKMILKYDLVGQKLGVINAPDMFEPTEGIVVTAEDGGLGIAGVKDGNLHLWSWQAGPRGIAEWVHGRVVKLRMLFTILNPLASLDVIGFQEGTDTIFISIDMDVFAVMLRSEQVKKVGKTGSKYAMAPYVSFYTPGPFCPLVLALSVGFSIRIRPRVLAHDRCRTPVTIMALAGADHHQHLCPPVQMYRVLLGCLVLAQGAFLQGLLVLEIAISE</sequence>
<name>A0A678TPX5_SACOF</name>
<dbReference type="PANTHER" id="PTHR33186">
    <property type="entry name" value="OS10G0136150 PROTEIN-RELATED"/>
    <property type="match status" value="1"/>
</dbReference>
<organism evidence="3">
    <name type="scientific">Saccharum officinarum</name>
    <name type="common">Sugarcane</name>
    <dbReference type="NCBI Taxonomy" id="4547"/>
    <lineage>
        <taxon>Eukaryota</taxon>
        <taxon>Viridiplantae</taxon>
        <taxon>Streptophyta</taxon>
        <taxon>Embryophyta</taxon>
        <taxon>Tracheophyta</taxon>
        <taxon>Spermatophyta</taxon>
        <taxon>Magnoliopsida</taxon>
        <taxon>Liliopsida</taxon>
        <taxon>Poales</taxon>
        <taxon>Poaceae</taxon>
        <taxon>PACMAD clade</taxon>
        <taxon>Panicoideae</taxon>
        <taxon>Andropogonodae</taxon>
        <taxon>Andropogoneae</taxon>
        <taxon>Saccharinae</taxon>
        <taxon>Saccharum</taxon>
        <taxon>Saccharum officinarum species complex</taxon>
    </lineage>
</organism>
<accession>A0A678TPX5</accession>
<reference evidence="3" key="1">
    <citation type="submission" date="2018-04" db="EMBL/GenBank/DDBJ databases">
        <title>Comparative Analysis of Homologous Sequences of Saccharum officinarum and Saccharum spontaneum Reveals Independent Polyploidization Events.</title>
        <authorList>
            <person name="Sharma A."/>
            <person name="Song J."/>
            <person name="Lin Q."/>
            <person name="Singh R."/>
            <person name="Ramos N."/>
            <person name="Wang K."/>
            <person name="Zhang J."/>
            <person name="Ming R."/>
            <person name="Yu Q."/>
        </authorList>
    </citation>
    <scope>NUCLEOTIDE SEQUENCE</scope>
</reference>
<protein>
    <recommendedName>
        <fullName evidence="2">F-box protein AT5G49610-like beta-propeller domain-containing protein</fullName>
    </recommendedName>
</protein>
<keyword evidence="1" id="KW-1133">Transmembrane helix</keyword>
<dbReference type="Pfam" id="PF23635">
    <property type="entry name" value="Beta-prop_AT5G49610-like"/>
    <property type="match status" value="1"/>
</dbReference>
<feature type="domain" description="F-box protein AT5G49610-like beta-propeller" evidence="2">
    <location>
        <begin position="1"/>
        <end position="166"/>
    </location>
</feature>
<dbReference type="AlphaFoldDB" id="A0A678TPX5"/>
<dbReference type="PANTHER" id="PTHR33186:SF15">
    <property type="entry name" value="OS06G0249850 PROTEIN"/>
    <property type="match status" value="1"/>
</dbReference>
<keyword evidence="1" id="KW-0472">Membrane</keyword>
<dbReference type="EMBL" id="MH182511">
    <property type="protein sequence ID" value="AWA44721.1"/>
    <property type="molecule type" value="Genomic_DNA"/>
</dbReference>
<dbReference type="InterPro" id="IPR056594">
    <property type="entry name" value="AT5G49610-like_b-prop"/>
</dbReference>
<gene>
    <name evidence="3" type="ORF">SO80C16_000003</name>
</gene>